<dbReference type="InterPro" id="IPR036457">
    <property type="entry name" value="PPM-type-like_dom_sf"/>
</dbReference>
<keyword evidence="3" id="KW-1185">Reference proteome</keyword>
<dbReference type="Pfam" id="PF07228">
    <property type="entry name" value="SpoIIE"/>
    <property type="match status" value="1"/>
</dbReference>
<dbReference type="SUPFAM" id="SSF55874">
    <property type="entry name" value="ATPase domain of HSP90 chaperone/DNA topoisomerase II/histidine kinase"/>
    <property type="match status" value="1"/>
</dbReference>
<dbReference type="Proteomes" id="UP000721236">
    <property type="component" value="Unassembled WGS sequence"/>
</dbReference>
<dbReference type="InterPro" id="IPR003594">
    <property type="entry name" value="HATPase_dom"/>
</dbReference>
<dbReference type="Gene3D" id="3.30.565.10">
    <property type="entry name" value="Histidine kinase-like ATPase, C-terminal domain"/>
    <property type="match status" value="1"/>
</dbReference>
<dbReference type="PANTHER" id="PTHR35801">
    <property type="entry name" value="PHOSPHOSERINE PHOSPHATASE RSBX"/>
    <property type="match status" value="1"/>
</dbReference>
<name>A0ABM8WDI6_9BURK</name>
<dbReference type="InterPro" id="IPR039248">
    <property type="entry name" value="Ptase_RsbX"/>
</dbReference>
<dbReference type="EMBL" id="CAJZAH010000001">
    <property type="protein sequence ID" value="CAG9165338.1"/>
    <property type="molecule type" value="Genomic_DNA"/>
</dbReference>
<dbReference type="InterPro" id="IPR001932">
    <property type="entry name" value="PPM-type_phosphatase-like_dom"/>
</dbReference>
<evidence type="ECO:0000259" key="1">
    <source>
        <dbReference type="SMART" id="SM00331"/>
    </source>
</evidence>
<evidence type="ECO:0000313" key="3">
    <source>
        <dbReference type="Proteomes" id="UP000721236"/>
    </source>
</evidence>
<dbReference type="InterPro" id="IPR036890">
    <property type="entry name" value="HATPase_C_sf"/>
</dbReference>
<dbReference type="Pfam" id="PF13581">
    <property type="entry name" value="HATPase_c_2"/>
    <property type="match status" value="1"/>
</dbReference>
<gene>
    <name evidence="2" type="ORF">LMG21510_00044</name>
</gene>
<dbReference type="PANTHER" id="PTHR35801:SF1">
    <property type="entry name" value="PHOSPHOSERINE PHOSPHATASE RSBX"/>
    <property type="match status" value="1"/>
</dbReference>
<reference evidence="2 3" key="1">
    <citation type="submission" date="2021-08" db="EMBL/GenBank/DDBJ databases">
        <authorList>
            <person name="Peeters C."/>
        </authorList>
    </citation>
    <scope>NUCLEOTIDE SEQUENCE [LARGE SCALE GENOMIC DNA]</scope>
    <source>
        <strain evidence="2 3">LMG 21510</strain>
    </source>
</reference>
<dbReference type="SUPFAM" id="SSF81606">
    <property type="entry name" value="PP2C-like"/>
    <property type="match status" value="1"/>
</dbReference>
<dbReference type="SMART" id="SM00331">
    <property type="entry name" value="PP2C_SIG"/>
    <property type="match status" value="1"/>
</dbReference>
<sequence>MSLSHGGSSTPYILVPMGDPSRVGEARRAVAALTARAGFDSVAAGKVALAVNELGSNLLKHAREGKLLVGVRQRGAALAVEVVSIDAGPGMSNTAACQRDGYSSSGTSGNGLGAVQRLADEFDIHSMPGRGTAILARFHASQAGSAGDSAAARHGGLDYGGISIAAPGEEVCGDGWAVALDDGVVSAMVVDGLGHGAGAAEAAQASLTVFGAARQAGPARFIEKAHAALRATRGAACAMATLDPAHGQIRFAGAGNVVARVVSGIAEKTLLTQNGTVGIQIRSVQEQAMAWPEHALVVMFTDGIVSRWQLDDPGLLTRDPSLIAAWLIGNFCRGRDDATVVVLRRTRE</sequence>
<feature type="domain" description="PPM-type phosphatase" evidence="1">
    <location>
        <begin position="157"/>
        <end position="345"/>
    </location>
</feature>
<accession>A0ABM8WDI6</accession>
<dbReference type="Gene3D" id="3.60.40.10">
    <property type="entry name" value="PPM-type phosphatase domain"/>
    <property type="match status" value="1"/>
</dbReference>
<proteinExistence type="predicted"/>
<comment type="caution">
    <text evidence="2">The sequence shown here is derived from an EMBL/GenBank/DDBJ whole genome shotgun (WGS) entry which is preliminary data.</text>
</comment>
<dbReference type="RefSeq" id="WP_224038916.1">
    <property type="nucleotide sequence ID" value="NZ_CAJZAH010000001.1"/>
</dbReference>
<protein>
    <recommendedName>
        <fullName evidence="1">PPM-type phosphatase domain-containing protein</fullName>
    </recommendedName>
</protein>
<evidence type="ECO:0000313" key="2">
    <source>
        <dbReference type="EMBL" id="CAG9165338.1"/>
    </source>
</evidence>
<organism evidence="2 3">
    <name type="scientific">Cupriavidus respiraculi</name>
    <dbReference type="NCBI Taxonomy" id="195930"/>
    <lineage>
        <taxon>Bacteria</taxon>
        <taxon>Pseudomonadati</taxon>
        <taxon>Pseudomonadota</taxon>
        <taxon>Betaproteobacteria</taxon>
        <taxon>Burkholderiales</taxon>
        <taxon>Burkholderiaceae</taxon>
        <taxon>Cupriavidus</taxon>
    </lineage>
</organism>
<dbReference type="CDD" id="cd16934">
    <property type="entry name" value="HATPase_RsbT-like"/>
    <property type="match status" value="1"/>
</dbReference>